<dbReference type="Proteomes" id="UP000286415">
    <property type="component" value="Unassembled WGS sequence"/>
</dbReference>
<evidence type="ECO:0000313" key="1">
    <source>
        <dbReference type="EMBL" id="KAG5441107.1"/>
    </source>
</evidence>
<proteinExistence type="predicted"/>
<keyword evidence="2" id="KW-1185">Reference proteome</keyword>
<name>A0A419Q543_CLOSI</name>
<protein>
    <submittedName>
        <fullName evidence="1">Uncharacterized protein</fullName>
    </submittedName>
</protein>
<dbReference type="InParanoid" id="A0A419Q543"/>
<gene>
    <name evidence="1" type="ORF">CSKR_102793</name>
</gene>
<sequence>LKKPGSSAITFGRNQSCRRQRSSLHYHTLGTFEPITIGTIAIGIRLRDPQLCAQKKLVSENSLTAHNRFRLFGGSFGRRSLRSPISILFCFLHHHIPGTAEPITIDTIQTSIDRRGDWNPTAGSTTLRPEETCATSELELACEKSGPTSLSDIDITHLIL</sequence>
<reference evidence="1 2" key="2">
    <citation type="journal article" date="2021" name="Genomics">
        <title>High-quality reference genome for Clonorchis sinensis.</title>
        <authorList>
            <person name="Young N.D."/>
            <person name="Stroehlein A.J."/>
            <person name="Kinkar L."/>
            <person name="Wang T."/>
            <person name="Sohn W.M."/>
            <person name="Chang B.C.H."/>
            <person name="Kaur P."/>
            <person name="Weisz D."/>
            <person name="Dudchenko O."/>
            <person name="Aiden E.L."/>
            <person name="Korhonen P.K."/>
            <person name="Gasser R.B."/>
        </authorList>
    </citation>
    <scope>NUCLEOTIDE SEQUENCE [LARGE SCALE GENOMIC DNA]</scope>
    <source>
        <strain evidence="1">Cs-k2</strain>
    </source>
</reference>
<evidence type="ECO:0000313" key="2">
    <source>
        <dbReference type="Proteomes" id="UP000286415"/>
    </source>
</evidence>
<reference evidence="1 2" key="1">
    <citation type="journal article" date="2018" name="Biotechnol. Adv.">
        <title>Improved genomic resources and new bioinformatic workflow for the carcinogenic parasite Clonorchis sinensis: Biotechnological implications.</title>
        <authorList>
            <person name="Wang D."/>
            <person name="Korhonen P.K."/>
            <person name="Gasser R.B."/>
            <person name="Young N.D."/>
        </authorList>
    </citation>
    <scope>NUCLEOTIDE SEQUENCE [LARGE SCALE GENOMIC DNA]</scope>
    <source>
        <strain evidence="1">Cs-k2</strain>
    </source>
</reference>
<feature type="non-terminal residue" evidence="1">
    <location>
        <position position="1"/>
    </location>
</feature>
<dbReference type="OrthoDB" id="10540280at2759"/>
<organism evidence="1 2">
    <name type="scientific">Clonorchis sinensis</name>
    <name type="common">Chinese liver fluke</name>
    <dbReference type="NCBI Taxonomy" id="79923"/>
    <lineage>
        <taxon>Eukaryota</taxon>
        <taxon>Metazoa</taxon>
        <taxon>Spiralia</taxon>
        <taxon>Lophotrochozoa</taxon>
        <taxon>Platyhelminthes</taxon>
        <taxon>Trematoda</taxon>
        <taxon>Digenea</taxon>
        <taxon>Opisthorchiida</taxon>
        <taxon>Opisthorchiata</taxon>
        <taxon>Opisthorchiidae</taxon>
        <taxon>Clonorchis</taxon>
    </lineage>
</organism>
<accession>A0A419Q543</accession>
<dbReference type="EMBL" id="NIRI02000077">
    <property type="protein sequence ID" value="KAG5441107.1"/>
    <property type="molecule type" value="Genomic_DNA"/>
</dbReference>
<comment type="caution">
    <text evidence="1">The sequence shown here is derived from an EMBL/GenBank/DDBJ whole genome shotgun (WGS) entry which is preliminary data.</text>
</comment>
<dbReference type="AlphaFoldDB" id="A0A419Q543"/>